<keyword evidence="1" id="KW-0472">Membrane</keyword>
<evidence type="ECO:0000256" key="1">
    <source>
        <dbReference type="SAM" id="Phobius"/>
    </source>
</evidence>
<protein>
    <submittedName>
        <fullName evidence="2">Uncharacterized protein</fullName>
    </submittedName>
</protein>
<organism evidence="2 3">
    <name type="scientific">Candidatus Lloydbacteria bacterium RIFCSPHIGHO2_02_FULL_54_17</name>
    <dbReference type="NCBI Taxonomy" id="1798664"/>
    <lineage>
        <taxon>Bacteria</taxon>
        <taxon>Candidatus Lloydiibacteriota</taxon>
    </lineage>
</organism>
<dbReference type="EMBL" id="MHLO01000018">
    <property type="protein sequence ID" value="OGZ12483.1"/>
    <property type="molecule type" value="Genomic_DNA"/>
</dbReference>
<name>A0A1G2DG20_9BACT</name>
<evidence type="ECO:0000313" key="2">
    <source>
        <dbReference type="EMBL" id="OGZ12483.1"/>
    </source>
</evidence>
<keyword evidence="1" id="KW-0812">Transmembrane</keyword>
<proteinExistence type="predicted"/>
<feature type="transmembrane region" description="Helical" evidence="1">
    <location>
        <begin position="44"/>
        <end position="64"/>
    </location>
</feature>
<dbReference type="Proteomes" id="UP000178636">
    <property type="component" value="Unassembled WGS sequence"/>
</dbReference>
<feature type="transmembrane region" description="Helical" evidence="1">
    <location>
        <begin position="105"/>
        <end position="127"/>
    </location>
</feature>
<gene>
    <name evidence="2" type="ORF">A3C93_04885</name>
</gene>
<accession>A0A1G2DG20</accession>
<feature type="transmembrane region" description="Helical" evidence="1">
    <location>
        <begin position="12"/>
        <end position="32"/>
    </location>
</feature>
<sequence length="137" mass="15303">MQKFWDGWLRPFAPWVILLTLFIYGAGLGWILPRGQPETWNDILLAHMYASHMGVLVGVACWLFAGEESAFMRRGLAGIALISTILYLTDFWGRATMGADIPLGAYLRGGALGMGYVSAIWVVKYSLLPEFKKLFGR</sequence>
<dbReference type="AlphaFoldDB" id="A0A1G2DG20"/>
<reference evidence="2 3" key="1">
    <citation type="journal article" date="2016" name="Nat. Commun.">
        <title>Thousands of microbial genomes shed light on interconnected biogeochemical processes in an aquifer system.</title>
        <authorList>
            <person name="Anantharaman K."/>
            <person name="Brown C.T."/>
            <person name="Hug L.A."/>
            <person name="Sharon I."/>
            <person name="Castelle C.J."/>
            <person name="Probst A.J."/>
            <person name="Thomas B.C."/>
            <person name="Singh A."/>
            <person name="Wilkins M.J."/>
            <person name="Karaoz U."/>
            <person name="Brodie E.L."/>
            <person name="Williams K.H."/>
            <person name="Hubbard S.S."/>
            <person name="Banfield J.F."/>
        </authorList>
    </citation>
    <scope>NUCLEOTIDE SEQUENCE [LARGE SCALE GENOMIC DNA]</scope>
</reference>
<keyword evidence="1" id="KW-1133">Transmembrane helix</keyword>
<feature type="transmembrane region" description="Helical" evidence="1">
    <location>
        <begin position="76"/>
        <end position="93"/>
    </location>
</feature>
<comment type="caution">
    <text evidence="2">The sequence shown here is derived from an EMBL/GenBank/DDBJ whole genome shotgun (WGS) entry which is preliminary data.</text>
</comment>
<evidence type="ECO:0000313" key="3">
    <source>
        <dbReference type="Proteomes" id="UP000178636"/>
    </source>
</evidence>